<evidence type="ECO:0000313" key="26">
    <source>
        <dbReference type="Proteomes" id="UP000283269"/>
    </source>
</evidence>
<dbReference type="GO" id="GO:0051539">
    <property type="term" value="F:4 iron, 4 sulfur cluster binding"/>
    <property type="evidence" value="ECO:0007669"/>
    <property type="project" value="UniProtKB-KW"/>
</dbReference>
<evidence type="ECO:0000256" key="18">
    <source>
        <dbReference type="ARBA" id="ARBA00023242"/>
    </source>
</evidence>
<dbReference type="PROSITE" id="PS00116">
    <property type="entry name" value="DNA_POLYMERASE_B"/>
    <property type="match status" value="1"/>
</dbReference>
<dbReference type="GO" id="GO:0003677">
    <property type="term" value="F:DNA binding"/>
    <property type="evidence" value="ECO:0007669"/>
    <property type="project" value="UniProtKB-KW"/>
</dbReference>
<evidence type="ECO:0000256" key="14">
    <source>
        <dbReference type="ARBA" id="ARBA00022932"/>
    </source>
</evidence>
<dbReference type="PRINTS" id="PR00106">
    <property type="entry name" value="DNAPOLB"/>
</dbReference>
<dbReference type="Proteomes" id="UP000283269">
    <property type="component" value="Unassembled WGS sequence"/>
</dbReference>
<feature type="domain" description="DNA-directed DNA polymerase family B multifunctional" evidence="22">
    <location>
        <begin position="555"/>
        <end position="986"/>
    </location>
</feature>
<keyword evidence="7 20" id="KW-0235">DNA replication</keyword>
<dbReference type="InterPro" id="IPR012337">
    <property type="entry name" value="RNaseH-like_sf"/>
</dbReference>
<feature type="compositionally biased region" description="Polar residues" evidence="21">
    <location>
        <begin position="40"/>
        <end position="52"/>
    </location>
</feature>
<dbReference type="CDD" id="cd05777">
    <property type="entry name" value="DNA_polB_delta_exo"/>
    <property type="match status" value="1"/>
</dbReference>
<dbReference type="InterPro" id="IPR043502">
    <property type="entry name" value="DNA/RNA_pol_sf"/>
</dbReference>
<evidence type="ECO:0000256" key="9">
    <source>
        <dbReference type="ARBA" id="ARBA00022723"/>
    </source>
</evidence>
<dbReference type="Gene3D" id="3.90.1600.10">
    <property type="entry name" value="Palm domain of DNA polymerase"/>
    <property type="match status" value="1"/>
</dbReference>
<keyword evidence="11" id="KW-0378">Hydrolase</keyword>
<evidence type="ECO:0000256" key="15">
    <source>
        <dbReference type="ARBA" id="ARBA00023004"/>
    </source>
</evidence>
<dbReference type="InterPro" id="IPR050240">
    <property type="entry name" value="DNA_pol_type-B"/>
</dbReference>
<reference evidence="25 26" key="1">
    <citation type="journal article" date="2018" name="Evol. Lett.">
        <title>Horizontal gene cluster transfer increased hallucinogenic mushroom diversity.</title>
        <authorList>
            <person name="Reynolds H.T."/>
            <person name="Vijayakumar V."/>
            <person name="Gluck-Thaler E."/>
            <person name="Korotkin H.B."/>
            <person name="Matheny P.B."/>
            <person name="Slot J.C."/>
        </authorList>
    </citation>
    <scope>NUCLEOTIDE SEQUENCE [LARGE SCALE GENOMIC DNA]</scope>
    <source>
        <strain evidence="25 26">2631</strain>
    </source>
</reference>
<gene>
    <name evidence="25" type="ORF">CVT25_003262</name>
</gene>
<dbReference type="Pfam" id="PF14260">
    <property type="entry name" value="zf-C4pol"/>
    <property type="match status" value="1"/>
</dbReference>
<evidence type="ECO:0000259" key="24">
    <source>
        <dbReference type="Pfam" id="PF14260"/>
    </source>
</evidence>
<dbReference type="Pfam" id="PF00136">
    <property type="entry name" value="DNA_pol_B"/>
    <property type="match status" value="1"/>
</dbReference>
<keyword evidence="17 20" id="KW-0238">DNA-binding</keyword>
<dbReference type="GO" id="GO:0008270">
    <property type="term" value="F:zinc ion binding"/>
    <property type="evidence" value="ECO:0007669"/>
    <property type="project" value="UniProtKB-KW"/>
</dbReference>
<evidence type="ECO:0000256" key="16">
    <source>
        <dbReference type="ARBA" id="ARBA00023014"/>
    </source>
</evidence>
<dbReference type="Gene3D" id="1.10.287.690">
    <property type="entry name" value="Helix hairpin bin"/>
    <property type="match status" value="1"/>
</dbReference>
<evidence type="ECO:0000256" key="6">
    <source>
        <dbReference type="ARBA" id="ARBA00022695"/>
    </source>
</evidence>
<dbReference type="GO" id="GO:0000166">
    <property type="term" value="F:nucleotide binding"/>
    <property type="evidence" value="ECO:0007669"/>
    <property type="project" value="InterPro"/>
</dbReference>
<evidence type="ECO:0000313" key="25">
    <source>
        <dbReference type="EMBL" id="PPQ79688.1"/>
    </source>
</evidence>
<dbReference type="FunFam" id="1.10.132.60:FF:000001">
    <property type="entry name" value="DNA polymerase"/>
    <property type="match status" value="1"/>
</dbReference>
<dbReference type="InterPro" id="IPR023211">
    <property type="entry name" value="DNA_pol_palm_dom_sf"/>
</dbReference>
<dbReference type="FunFam" id="1.10.287.690:FF:000001">
    <property type="entry name" value="DNA polymerase"/>
    <property type="match status" value="1"/>
</dbReference>
<evidence type="ECO:0000256" key="19">
    <source>
        <dbReference type="ARBA" id="ARBA00049244"/>
    </source>
</evidence>
<evidence type="ECO:0000256" key="20">
    <source>
        <dbReference type="RuleBase" id="RU000442"/>
    </source>
</evidence>
<dbReference type="PANTHER" id="PTHR10322">
    <property type="entry name" value="DNA POLYMERASE CATALYTIC SUBUNIT"/>
    <property type="match status" value="1"/>
</dbReference>
<dbReference type="GO" id="GO:0045004">
    <property type="term" value="P:DNA replication proofreading"/>
    <property type="evidence" value="ECO:0007669"/>
    <property type="project" value="TreeGrafter"/>
</dbReference>
<comment type="cofactor">
    <cofactor evidence="1 20">
        <name>[4Fe-4S] cluster</name>
        <dbReference type="ChEBI" id="CHEBI:49883"/>
    </cofactor>
</comment>
<dbReference type="Gene3D" id="3.30.420.10">
    <property type="entry name" value="Ribonuclease H-like superfamily/Ribonuclease H"/>
    <property type="match status" value="1"/>
</dbReference>
<keyword evidence="16 20" id="KW-0411">Iron-sulfur</keyword>
<evidence type="ECO:0000256" key="7">
    <source>
        <dbReference type="ARBA" id="ARBA00022705"/>
    </source>
</evidence>
<dbReference type="GO" id="GO:0008296">
    <property type="term" value="F:3'-5'-DNA exonuclease activity"/>
    <property type="evidence" value="ECO:0007669"/>
    <property type="project" value="TreeGrafter"/>
</dbReference>
<comment type="caution">
    <text evidence="25">The sequence shown here is derived from an EMBL/GenBank/DDBJ whole genome shotgun (WGS) entry which is preliminary data.</text>
</comment>
<keyword evidence="18 20" id="KW-0539">Nucleus</keyword>
<dbReference type="EC" id="2.7.7.7" evidence="20"/>
<dbReference type="GO" id="GO:0003887">
    <property type="term" value="F:DNA-directed DNA polymerase activity"/>
    <property type="evidence" value="ECO:0007669"/>
    <property type="project" value="UniProtKB-KW"/>
</dbReference>
<evidence type="ECO:0000256" key="8">
    <source>
        <dbReference type="ARBA" id="ARBA00022722"/>
    </source>
</evidence>
<keyword evidence="13" id="KW-0269">Exonuclease</keyword>
<evidence type="ECO:0000256" key="1">
    <source>
        <dbReference type="ARBA" id="ARBA00001966"/>
    </source>
</evidence>
<dbReference type="InterPro" id="IPR017964">
    <property type="entry name" value="DNA-dir_DNA_pol_B_CS"/>
</dbReference>
<dbReference type="Pfam" id="PF03104">
    <property type="entry name" value="DNA_pol_B_exo1"/>
    <property type="match status" value="1"/>
</dbReference>
<proteinExistence type="inferred from homology"/>
<keyword evidence="14 20" id="KW-0239">DNA-directed DNA polymerase</keyword>
<feature type="compositionally biased region" description="Polar residues" evidence="21">
    <location>
        <begin position="1"/>
        <end position="17"/>
    </location>
</feature>
<dbReference type="FunFam" id="3.30.420.10:FF:000004">
    <property type="entry name" value="DNA polymerase"/>
    <property type="match status" value="1"/>
</dbReference>
<dbReference type="InParanoid" id="A0A409WME4"/>
<name>A0A409WME4_PSICY</name>
<evidence type="ECO:0000256" key="12">
    <source>
        <dbReference type="ARBA" id="ARBA00022833"/>
    </source>
</evidence>
<evidence type="ECO:0000259" key="23">
    <source>
        <dbReference type="Pfam" id="PF03104"/>
    </source>
</evidence>
<feature type="region of interest" description="Disordered" evidence="21">
    <location>
        <begin position="1"/>
        <end position="52"/>
    </location>
</feature>
<dbReference type="InterPro" id="IPR036397">
    <property type="entry name" value="RNaseH_sf"/>
</dbReference>
<dbReference type="OrthoDB" id="2414538at2759"/>
<dbReference type="InterPro" id="IPR006134">
    <property type="entry name" value="DNA-dir_DNA_pol_B_multi_dom"/>
</dbReference>
<dbReference type="SUPFAM" id="SSF53098">
    <property type="entry name" value="Ribonuclease H-like"/>
    <property type="match status" value="1"/>
</dbReference>
<protein>
    <recommendedName>
        <fullName evidence="20">DNA polymerase</fullName>
        <ecNumber evidence="20">2.7.7.7</ecNumber>
    </recommendedName>
</protein>
<accession>A0A409WME4</accession>
<dbReference type="InterPro" id="IPR006172">
    <property type="entry name" value="DNA-dir_DNA_pol_B"/>
</dbReference>
<dbReference type="Gene3D" id="1.10.132.60">
    <property type="entry name" value="DNA polymerase family B, C-terminal domain"/>
    <property type="match status" value="1"/>
</dbReference>
<dbReference type="GO" id="GO:0006297">
    <property type="term" value="P:nucleotide-excision repair, DNA gap filling"/>
    <property type="evidence" value="ECO:0007669"/>
    <property type="project" value="TreeGrafter"/>
</dbReference>
<dbReference type="AlphaFoldDB" id="A0A409WME4"/>
<comment type="similarity">
    <text evidence="3 20">Belongs to the DNA polymerase type-B family.</text>
</comment>
<keyword evidence="8" id="KW-0540">Nuclease</keyword>
<dbReference type="FunCoup" id="A0A409WME4">
    <property type="interactions" value="526"/>
</dbReference>
<keyword evidence="4 20" id="KW-0004">4Fe-4S</keyword>
<evidence type="ECO:0000256" key="10">
    <source>
        <dbReference type="ARBA" id="ARBA00022771"/>
    </source>
</evidence>
<keyword evidence="10 20" id="KW-0863">Zinc-finger</keyword>
<comment type="subcellular location">
    <subcellularLocation>
        <location evidence="2 20">Nucleus</location>
    </subcellularLocation>
</comment>
<organism evidence="25 26">
    <name type="scientific">Psilocybe cyanescens</name>
    <dbReference type="NCBI Taxonomy" id="93625"/>
    <lineage>
        <taxon>Eukaryota</taxon>
        <taxon>Fungi</taxon>
        <taxon>Dikarya</taxon>
        <taxon>Basidiomycota</taxon>
        <taxon>Agaricomycotina</taxon>
        <taxon>Agaricomycetes</taxon>
        <taxon>Agaricomycetidae</taxon>
        <taxon>Agaricales</taxon>
        <taxon>Agaricineae</taxon>
        <taxon>Strophariaceae</taxon>
        <taxon>Psilocybe</taxon>
    </lineage>
</organism>
<dbReference type="STRING" id="93625.A0A409WME4"/>
<dbReference type="GO" id="GO:0043625">
    <property type="term" value="C:delta DNA polymerase complex"/>
    <property type="evidence" value="ECO:0007669"/>
    <property type="project" value="TreeGrafter"/>
</dbReference>
<keyword evidence="26" id="KW-1185">Reference proteome</keyword>
<evidence type="ECO:0000256" key="2">
    <source>
        <dbReference type="ARBA" id="ARBA00004123"/>
    </source>
</evidence>
<evidence type="ECO:0000256" key="11">
    <source>
        <dbReference type="ARBA" id="ARBA00022801"/>
    </source>
</evidence>
<dbReference type="GO" id="GO:0006287">
    <property type="term" value="P:base-excision repair, gap-filling"/>
    <property type="evidence" value="ECO:0007669"/>
    <property type="project" value="TreeGrafter"/>
</dbReference>
<keyword evidence="12 20" id="KW-0862">Zinc</keyword>
<evidence type="ECO:0000256" key="21">
    <source>
        <dbReference type="SAM" id="MobiDB-lite"/>
    </source>
</evidence>
<dbReference type="SMART" id="SM00486">
    <property type="entry name" value="POLBc"/>
    <property type="match status" value="1"/>
</dbReference>
<dbReference type="CDD" id="cd05533">
    <property type="entry name" value="POLBc_delta"/>
    <property type="match status" value="1"/>
</dbReference>
<keyword evidence="6 20" id="KW-0548">Nucleotidyltransferase</keyword>
<dbReference type="InterPro" id="IPR025687">
    <property type="entry name" value="Znf-C4pol"/>
</dbReference>
<sequence>MPAEVLSQSKENQPLTRTRTENDVESLPIAKKRKLEPASSFGSQPAATQQPSFTEVLERLREEGAAGNVGAYYVKRIYERFLTITTTGAEGGAGEWARPALPDLNEKKDSIIFQQIDIETASSSDGAVILRMFGVTEEGHSVLASITNFKPYFYVPAPRGFTSNDLEPFKEYLSNYLENGSMVISIETVMHKSLWGYRGDDQIPFLRLTLTDPRSVPKLRDEFQECQYEGFFAEPTATYESNIVFTLRFMIDTKVVGMNWIEVPAGKYRITPPANKRSSCQLEITLRYDAFISHAPEENWSRIAPLRILSFDIECAGRKGIFPEASVDPVIQIANMVTRQGALAFALDSINMFSTISKGEQKPFVRNVFTLNTCSHIVGSQVLSYKKEEDMLQAWRDFVEEVDPDVVIGYNTAGFDFPYLMDRAKALKCVKFPYLGRMRGVKTETKATHFSSKAYGQRDSKDTPLDGRLQLDLLQFMQREHKLRSYTLNAVCAQFLGEQKEDVHYSVISELQNGTPESRRRLAVYCLKDAYLPQRLLDKLMCLVNYIEMSRVTGVPFNFLLSRGQSIKVLSQLYRKANAEGYLVPAGRAEGTDDQYEGATVIEPRKGYYDVPIATLDFASLYPSIMMAHNLCYTTLLDKQTIDRLGLQKDVDYIQTPNNDLFATSSRRKGLLPTILEDLISARKRAKADLKKETDPFKKAVLDGRQLALKISANSVYGFTGATIGKLACLPISSSVTAYGRQMIEKTKQEVEAEYSIANGHTHDAEVIYGDTDSVMVKFGPTDLGKVMDLGREAAKLVTQKFIKPINLEFEKVYYPYLLISKKRYAGLYWTKTEKYDKMDAKGIETVRRDNCRLVSTVIETCLHKMLIDRDVMGAEEYTKRTISDLLQNKVDMSQLVITKALAKADYVGKQAHVELAERMKLRDAGSAPALGDRVAYVIIKGIKGAAAYEKSEDPLYVLENNIPIDTKYYLENQLSKPLLRIFEPILGEKASSLLSGDHTRTIQIATPTVGGLMKFAVKTVTCLGCKTPLRGKETNGALCKNCKPRMQELYQKQVLSTSDLQVRFSRLWTQCQRCQGSLHQDVLCASKDCPIFYMRKKAQKDVEDANSILDRFDGDDW</sequence>
<evidence type="ECO:0000259" key="22">
    <source>
        <dbReference type="Pfam" id="PF00136"/>
    </source>
</evidence>
<evidence type="ECO:0000256" key="4">
    <source>
        <dbReference type="ARBA" id="ARBA00022485"/>
    </source>
</evidence>
<keyword evidence="9 20" id="KW-0479">Metal-binding</keyword>
<dbReference type="InterPro" id="IPR042087">
    <property type="entry name" value="DNA_pol_B_thumb"/>
</dbReference>
<evidence type="ECO:0000256" key="5">
    <source>
        <dbReference type="ARBA" id="ARBA00022679"/>
    </source>
</evidence>
<comment type="catalytic activity">
    <reaction evidence="19 20">
        <text>DNA(n) + a 2'-deoxyribonucleoside 5'-triphosphate = DNA(n+1) + diphosphate</text>
        <dbReference type="Rhea" id="RHEA:22508"/>
        <dbReference type="Rhea" id="RHEA-COMP:17339"/>
        <dbReference type="Rhea" id="RHEA-COMP:17340"/>
        <dbReference type="ChEBI" id="CHEBI:33019"/>
        <dbReference type="ChEBI" id="CHEBI:61560"/>
        <dbReference type="ChEBI" id="CHEBI:173112"/>
        <dbReference type="EC" id="2.7.7.7"/>
    </reaction>
</comment>
<evidence type="ECO:0000256" key="3">
    <source>
        <dbReference type="ARBA" id="ARBA00005755"/>
    </source>
</evidence>
<dbReference type="Gene3D" id="3.30.342.10">
    <property type="entry name" value="DNA Polymerase, chain B, domain 1"/>
    <property type="match status" value="1"/>
</dbReference>
<keyword evidence="15 20" id="KW-0408">Iron</keyword>
<dbReference type="PANTHER" id="PTHR10322:SF23">
    <property type="entry name" value="DNA POLYMERASE DELTA CATALYTIC SUBUNIT"/>
    <property type="match status" value="1"/>
</dbReference>
<keyword evidence="5 20" id="KW-0808">Transferase</keyword>
<dbReference type="NCBIfam" id="TIGR00592">
    <property type="entry name" value="pol2"/>
    <property type="match status" value="1"/>
</dbReference>
<dbReference type="InterPro" id="IPR006133">
    <property type="entry name" value="DNA-dir_DNA_pol_B_exonuc"/>
</dbReference>
<evidence type="ECO:0000256" key="17">
    <source>
        <dbReference type="ARBA" id="ARBA00023125"/>
    </source>
</evidence>
<dbReference type="EMBL" id="NHYD01003368">
    <property type="protein sequence ID" value="PPQ79688.1"/>
    <property type="molecule type" value="Genomic_DNA"/>
</dbReference>
<feature type="domain" description="C4-type zinc-finger of DNA polymerase delta" evidence="24">
    <location>
        <begin position="1023"/>
        <end position="1096"/>
    </location>
</feature>
<evidence type="ECO:0000256" key="13">
    <source>
        <dbReference type="ARBA" id="ARBA00022839"/>
    </source>
</evidence>
<dbReference type="SUPFAM" id="SSF56672">
    <property type="entry name" value="DNA/RNA polymerases"/>
    <property type="match status" value="1"/>
</dbReference>
<feature type="domain" description="DNA-directed DNA polymerase family B exonuclease" evidence="23">
    <location>
        <begin position="238"/>
        <end position="491"/>
    </location>
</feature>